<dbReference type="Gene3D" id="2.40.30.170">
    <property type="match status" value="1"/>
</dbReference>
<sequence length="168" mass="18001">MTATFASPSRRRRLSSPLLLMPLALALVACSPPCTDDASVAPSSALAEAAPMAGQGNGEVIVIARFEEADVKKLHVGQRALVRLTEMTQATDRQGRTYPSERPAQSFEGRLKAFGDLPSPDTAPASAQANSFVKVKRREPVQIAVAASAQTRAMFHPMRGAIVEMQRD</sequence>
<feature type="chain" id="PRO_5045185841" description="HlyD family secretion protein" evidence="1">
    <location>
        <begin position="30"/>
        <end position="168"/>
    </location>
</feature>
<evidence type="ECO:0008006" key="4">
    <source>
        <dbReference type="Google" id="ProtNLM"/>
    </source>
</evidence>
<organism evidence="2 3">
    <name type="scientific">Herbaspirillum robiniae</name>
    <dbReference type="NCBI Taxonomy" id="2014887"/>
    <lineage>
        <taxon>Bacteria</taxon>
        <taxon>Pseudomonadati</taxon>
        <taxon>Pseudomonadota</taxon>
        <taxon>Betaproteobacteria</taxon>
        <taxon>Burkholderiales</taxon>
        <taxon>Oxalobacteraceae</taxon>
        <taxon>Herbaspirillum</taxon>
    </lineage>
</organism>
<gene>
    <name evidence="2" type="ORF">HNO84_05090</name>
</gene>
<protein>
    <recommendedName>
        <fullName evidence="4">HlyD family secretion protein</fullName>
    </recommendedName>
</protein>
<proteinExistence type="predicted"/>
<feature type="signal peptide" evidence="1">
    <location>
        <begin position="1"/>
        <end position="29"/>
    </location>
</feature>
<comment type="caution">
    <text evidence="2">The sequence shown here is derived from an EMBL/GenBank/DDBJ whole genome shotgun (WGS) entry which is preliminary data.</text>
</comment>
<keyword evidence="1" id="KW-0732">Signal</keyword>
<keyword evidence="3" id="KW-1185">Reference proteome</keyword>
<dbReference type="RefSeq" id="WP_175354566.1">
    <property type="nucleotide sequence ID" value="NZ_JABFMT010000003.1"/>
</dbReference>
<evidence type="ECO:0000256" key="1">
    <source>
        <dbReference type="SAM" id="SignalP"/>
    </source>
</evidence>
<evidence type="ECO:0000313" key="2">
    <source>
        <dbReference type="EMBL" id="NUU00962.1"/>
    </source>
</evidence>
<dbReference type="Proteomes" id="UP000536746">
    <property type="component" value="Unassembled WGS sequence"/>
</dbReference>
<accession>A0ABX2LQX6</accession>
<reference evidence="2 3" key="1">
    <citation type="journal article" date="2020" name="Front. Plant Sci.">
        <title>Isolation of Rhizosphere Bacteria That Improve Quality and Water Stress Tolerance in Greenhouse Ornamentals.</title>
        <authorList>
            <person name="Nordstedt N.P."/>
            <person name="Jones M.L."/>
        </authorList>
    </citation>
    <scope>NUCLEOTIDE SEQUENCE [LARGE SCALE GENOMIC DNA]</scope>
    <source>
        <strain evidence="2 3">C6C2</strain>
    </source>
</reference>
<evidence type="ECO:0000313" key="3">
    <source>
        <dbReference type="Proteomes" id="UP000536746"/>
    </source>
</evidence>
<name>A0ABX2LQX6_9BURK</name>
<dbReference type="EMBL" id="JABFMT010000003">
    <property type="protein sequence ID" value="NUU00962.1"/>
    <property type="molecule type" value="Genomic_DNA"/>
</dbReference>